<evidence type="ECO:0000313" key="3">
    <source>
        <dbReference type="EMBL" id="THG19802.1"/>
    </source>
</evidence>
<dbReference type="Gene3D" id="1.25.40.10">
    <property type="entry name" value="Tetratricopeptide repeat domain"/>
    <property type="match status" value="4"/>
</dbReference>
<dbReference type="PANTHER" id="PTHR47926">
    <property type="entry name" value="PENTATRICOPEPTIDE REPEAT-CONTAINING PROTEIN"/>
    <property type="match status" value="1"/>
</dbReference>
<evidence type="ECO:0000256" key="1">
    <source>
        <dbReference type="ARBA" id="ARBA00022737"/>
    </source>
</evidence>
<evidence type="ECO:0000256" key="2">
    <source>
        <dbReference type="PROSITE-ProRule" id="PRU00708"/>
    </source>
</evidence>
<dbReference type="EMBL" id="SDRB02002261">
    <property type="protein sequence ID" value="THG19802.1"/>
    <property type="molecule type" value="Genomic_DNA"/>
</dbReference>
<organism evidence="3 4">
    <name type="scientific">Camellia sinensis var. sinensis</name>
    <name type="common">China tea</name>
    <dbReference type="NCBI Taxonomy" id="542762"/>
    <lineage>
        <taxon>Eukaryota</taxon>
        <taxon>Viridiplantae</taxon>
        <taxon>Streptophyta</taxon>
        <taxon>Embryophyta</taxon>
        <taxon>Tracheophyta</taxon>
        <taxon>Spermatophyta</taxon>
        <taxon>Magnoliopsida</taxon>
        <taxon>eudicotyledons</taxon>
        <taxon>Gunneridae</taxon>
        <taxon>Pentapetalae</taxon>
        <taxon>asterids</taxon>
        <taxon>Ericales</taxon>
        <taxon>Theaceae</taxon>
        <taxon>Camellia</taxon>
    </lineage>
</organism>
<feature type="repeat" description="PPR" evidence="2">
    <location>
        <begin position="346"/>
        <end position="380"/>
    </location>
</feature>
<keyword evidence="1" id="KW-0677">Repeat</keyword>
<evidence type="ECO:0008006" key="5">
    <source>
        <dbReference type="Google" id="ProtNLM"/>
    </source>
</evidence>
<sequence length="530" mass="58985">MRTLGRALLVTSSQICTISTATLNYMINGYIREGNINDARKLFDRNPFSRDVVSWNSMFSGYIKHDQIQHAHHLFDQMLLRDVVSWNAMLSGLHKVKNPQGIYHCFLRMGRDGLRPNDFTFSIVISALTNTGFNLMIPQLHGLALRSALNSCVFVGSSLMRGYTDLGDRKGLYLVFDEILAKNVTSWNALILGYMELGLSGEARRAFEMMPEKNIISWTTLVNGYIRNKELDEARSIFNGNCERNVVLWTVMVSGYVQNGKFVHALELFLLMLKSGTQPNQFTFSSALDACSGCSSLLMGKQVHSNMLKSGIPFDVVLSTALVDMYAKCGDIEAAFCFFESVPKKDLATWNSVIGGYARHGLATRALEEFERMINGGVKPDQITFVNVLSACVHGGLVEEGERHFNSMTTKYGIKAGMEHYACMVDLYGRAGFLETAVKLIEGMPFKPDVVVWGALLAACSLHSSLELGEFAAKRINTLQKDHPAVYSMLSKIHGEQGIWGTVIELRKVMKERRAKMQNAGSWIEASSGP</sequence>
<dbReference type="Pfam" id="PF01535">
    <property type="entry name" value="PPR"/>
    <property type="match status" value="5"/>
</dbReference>
<dbReference type="FunFam" id="1.25.40.10:FF:000090">
    <property type="entry name" value="Pentatricopeptide repeat-containing protein, chloroplastic"/>
    <property type="match status" value="1"/>
</dbReference>
<dbReference type="InterPro" id="IPR046960">
    <property type="entry name" value="PPR_At4g14850-like_plant"/>
</dbReference>
<dbReference type="GO" id="GO:0003723">
    <property type="term" value="F:RNA binding"/>
    <property type="evidence" value="ECO:0007669"/>
    <property type="project" value="InterPro"/>
</dbReference>
<comment type="caution">
    <text evidence="3">The sequence shown here is derived from an EMBL/GenBank/DDBJ whole genome shotgun (WGS) entry which is preliminary data.</text>
</comment>
<dbReference type="AlphaFoldDB" id="A0A4S4ETD1"/>
<dbReference type="NCBIfam" id="TIGR00756">
    <property type="entry name" value="PPR"/>
    <property type="match status" value="5"/>
</dbReference>
<evidence type="ECO:0000313" key="4">
    <source>
        <dbReference type="Proteomes" id="UP000306102"/>
    </source>
</evidence>
<dbReference type="Pfam" id="PF20431">
    <property type="entry name" value="E_motif"/>
    <property type="match status" value="1"/>
</dbReference>
<dbReference type="PANTHER" id="PTHR47926:SF511">
    <property type="entry name" value="PENTATRICOPEPTIDE REPEAT-CONTAINING PROTEIN"/>
    <property type="match status" value="1"/>
</dbReference>
<name>A0A4S4ETD1_CAMSN</name>
<protein>
    <recommendedName>
        <fullName evidence="5">Pentatricopeptide repeat-containing protein</fullName>
    </recommendedName>
</protein>
<dbReference type="Pfam" id="PF13041">
    <property type="entry name" value="PPR_2"/>
    <property type="match status" value="3"/>
</dbReference>
<dbReference type="InterPro" id="IPR046848">
    <property type="entry name" value="E_motif"/>
</dbReference>
<gene>
    <name evidence="3" type="ORF">TEA_018556</name>
</gene>
<feature type="repeat" description="PPR" evidence="2">
    <location>
        <begin position="245"/>
        <end position="279"/>
    </location>
</feature>
<proteinExistence type="predicted"/>
<dbReference type="Proteomes" id="UP000306102">
    <property type="component" value="Unassembled WGS sequence"/>
</dbReference>
<feature type="repeat" description="PPR" evidence="2">
    <location>
        <begin position="183"/>
        <end position="217"/>
    </location>
</feature>
<dbReference type="InterPro" id="IPR002885">
    <property type="entry name" value="PPR_rpt"/>
</dbReference>
<accession>A0A4S4ETD1</accession>
<dbReference type="InterPro" id="IPR011990">
    <property type="entry name" value="TPR-like_helical_dom_sf"/>
</dbReference>
<dbReference type="PROSITE" id="PS51375">
    <property type="entry name" value="PPR"/>
    <property type="match status" value="4"/>
</dbReference>
<dbReference type="GO" id="GO:0009451">
    <property type="term" value="P:RNA modification"/>
    <property type="evidence" value="ECO:0007669"/>
    <property type="project" value="InterPro"/>
</dbReference>
<keyword evidence="4" id="KW-1185">Reference proteome</keyword>
<feature type="repeat" description="PPR" evidence="2">
    <location>
        <begin position="51"/>
        <end position="85"/>
    </location>
</feature>
<reference evidence="3 4" key="1">
    <citation type="journal article" date="2018" name="Proc. Natl. Acad. Sci. U.S.A.">
        <title>Draft genome sequence of Camellia sinensis var. sinensis provides insights into the evolution of the tea genome and tea quality.</title>
        <authorList>
            <person name="Wei C."/>
            <person name="Yang H."/>
            <person name="Wang S."/>
            <person name="Zhao J."/>
            <person name="Liu C."/>
            <person name="Gao L."/>
            <person name="Xia E."/>
            <person name="Lu Y."/>
            <person name="Tai Y."/>
            <person name="She G."/>
            <person name="Sun J."/>
            <person name="Cao H."/>
            <person name="Tong W."/>
            <person name="Gao Q."/>
            <person name="Li Y."/>
            <person name="Deng W."/>
            <person name="Jiang X."/>
            <person name="Wang W."/>
            <person name="Chen Q."/>
            <person name="Zhang S."/>
            <person name="Li H."/>
            <person name="Wu J."/>
            <person name="Wang P."/>
            <person name="Li P."/>
            <person name="Shi C."/>
            <person name="Zheng F."/>
            <person name="Jian J."/>
            <person name="Huang B."/>
            <person name="Shan D."/>
            <person name="Shi M."/>
            <person name="Fang C."/>
            <person name="Yue Y."/>
            <person name="Li F."/>
            <person name="Li D."/>
            <person name="Wei S."/>
            <person name="Han B."/>
            <person name="Jiang C."/>
            <person name="Yin Y."/>
            <person name="Xia T."/>
            <person name="Zhang Z."/>
            <person name="Bennetzen J.L."/>
            <person name="Zhao S."/>
            <person name="Wan X."/>
        </authorList>
    </citation>
    <scope>NUCLEOTIDE SEQUENCE [LARGE SCALE GENOMIC DNA]</scope>
    <source>
        <strain evidence="4">cv. Shuchazao</strain>
        <tissue evidence="3">Leaf</tissue>
    </source>
</reference>